<protein>
    <submittedName>
        <fullName evidence="2">Uncharacterized protein</fullName>
    </submittedName>
</protein>
<feature type="region of interest" description="Disordered" evidence="1">
    <location>
        <begin position="1"/>
        <end position="39"/>
    </location>
</feature>
<gene>
    <name evidence="2" type="ORF">AMECASPLE_031989</name>
</gene>
<name>A0ABV0ZHQ2_9TELE</name>
<organism evidence="2 3">
    <name type="scientific">Ameca splendens</name>
    <dbReference type="NCBI Taxonomy" id="208324"/>
    <lineage>
        <taxon>Eukaryota</taxon>
        <taxon>Metazoa</taxon>
        <taxon>Chordata</taxon>
        <taxon>Craniata</taxon>
        <taxon>Vertebrata</taxon>
        <taxon>Euteleostomi</taxon>
        <taxon>Actinopterygii</taxon>
        <taxon>Neopterygii</taxon>
        <taxon>Teleostei</taxon>
        <taxon>Neoteleostei</taxon>
        <taxon>Acanthomorphata</taxon>
        <taxon>Ovalentaria</taxon>
        <taxon>Atherinomorphae</taxon>
        <taxon>Cyprinodontiformes</taxon>
        <taxon>Goodeidae</taxon>
        <taxon>Ameca</taxon>
    </lineage>
</organism>
<evidence type="ECO:0000313" key="3">
    <source>
        <dbReference type="Proteomes" id="UP001469553"/>
    </source>
</evidence>
<keyword evidence="3" id="KW-1185">Reference proteome</keyword>
<dbReference type="EMBL" id="JAHRIP010060497">
    <property type="protein sequence ID" value="MEQ2304893.1"/>
    <property type="molecule type" value="Genomic_DNA"/>
</dbReference>
<feature type="compositionally biased region" description="Basic and acidic residues" evidence="1">
    <location>
        <begin position="27"/>
        <end position="39"/>
    </location>
</feature>
<evidence type="ECO:0000313" key="2">
    <source>
        <dbReference type="EMBL" id="MEQ2304893.1"/>
    </source>
</evidence>
<comment type="caution">
    <text evidence="2">The sequence shown here is derived from an EMBL/GenBank/DDBJ whole genome shotgun (WGS) entry which is preliminary data.</text>
</comment>
<sequence length="98" mass="11015">MNAEKEAVRTGTGETRRIGRTRRRIHAHSDNLHSRDEGLSDGLKKMKVVMQVQLQTALQEQRSTDGTTPFRADYSVHRQMFCCISNGPLHPVVVGLSL</sequence>
<reference evidence="2 3" key="1">
    <citation type="submission" date="2021-06" db="EMBL/GenBank/DDBJ databases">
        <authorList>
            <person name="Palmer J.M."/>
        </authorList>
    </citation>
    <scope>NUCLEOTIDE SEQUENCE [LARGE SCALE GENOMIC DNA]</scope>
    <source>
        <strain evidence="2 3">AS_MEX2019</strain>
        <tissue evidence="2">Muscle</tissue>
    </source>
</reference>
<evidence type="ECO:0000256" key="1">
    <source>
        <dbReference type="SAM" id="MobiDB-lite"/>
    </source>
</evidence>
<dbReference type="Proteomes" id="UP001469553">
    <property type="component" value="Unassembled WGS sequence"/>
</dbReference>
<proteinExistence type="predicted"/>
<accession>A0ABV0ZHQ2</accession>